<dbReference type="Gene3D" id="3.30.70.140">
    <property type="entry name" value="Aspartate carbamoyltransferase regulatory subunit, N-terminal domain"/>
    <property type="match status" value="1"/>
</dbReference>
<dbReference type="GO" id="GO:0006207">
    <property type="term" value="P:'de novo' pyrimidine nucleobase biosynthetic process"/>
    <property type="evidence" value="ECO:0007669"/>
    <property type="project" value="InterPro"/>
</dbReference>
<dbReference type="EMBL" id="MFQH01000001">
    <property type="protein sequence ID" value="OGH78820.1"/>
    <property type="molecule type" value="Genomic_DNA"/>
</dbReference>
<dbReference type="InterPro" id="IPR036793">
    <property type="entry name" value="Asp_carbatrfase_reg_N_sf"/>
</dbReference>
<dbReference type="GO" id="GO:0016740">
    <property type="term" value="F:transferase activity"/>
    <property type="evidence" value="ECO:0007669"/>
    <property type="project" value="UniProtKB-KW"/>
</dbReference>
<dbReference type="Proteomes" id="UP000177040">
    <property type="component" value="Unassembled WGS sequence"/>
</dbReference>
<dbReference type="AlphaFoldDB" id="A0A1F6N566"/>
<dbReference type="NCBIfam" id="TIGR00240">
    <property type="entry name" value="ATCase_reg"/>
    <property type="match status" value="1"/>
</dbReference>
<comment type="subunit">
    <text evidence="4">Contains catalytic and regulatory chains.</text>
</comment>
<keyword evidence="1 4" id="KW-0479">Metal-binding</keyword>
<feature type="domain" description="Aspartate carbamoyltransferase regulatory subunit N-terminal" evidence="5">
    <location>
        <begin position="8"/>
        <end position="97"/>
    </location>
</feature>
<evidence type="ECO:0000313" key="7">
    <source>
        <dbReference type="EMBL" id="OGH78820.1"/>
    </source>
</evidence>
<feature type="binding site" evidence="4">
    <location>
        <position position="114"/>
    </location>
    <ligand>
        <name>Zn(2+)</name>
        <dbReference type="ChEBI" id="CHEBI:29105"/>
    </ligand>
</feature>
<evidence type="ECO:0000256" key="1">
    <source>
        <dbReference type="ARBA" id="ARBA00022723"/>
    </source>
</evidence>
<dbReference type="GO" id="GO:0006221">
    <property type="term" value="P:pyrimidine nucleotide biosynthetic process"/>
    <property type="evidence" value="ECO:0007669"/>
    <property type="project" value="UniProtKB-UniRule"/>
</dbReference>
<evidence type="ECO:0000259" key="5">
    <source>
        <dbReference type="Pfam" id="PF01948"/>
    </source>
</evidence>
<proteinExistence type="inferred from homology"/>
<dbReference type="HAMAP" id="MF_00002">
    <property type="entry name" value="Asp_carb_tr_reg"/>
    <property type="match status" value="1"/>
</dbReference>
<dbReference type="Pfam" id="PF02748">
    <property type="entry name" value="PyrI_C"/>
    <property type="match status" value="1"/>
</dbReference>
<dbReference type="Gene3D" id="2.30.30.20">
    <property type="entry name" value="Aspartate carbamoyltransferase regulatory subunit, C-terminal domain"/>
    <property type="match status" value="1"/>
</dbReference>
<feature type="domain" description="Aspartate carbamoyltransferase regulatory subunit C-terminal" evidence="6">
    <location>
        <begin position="106"/>
        <end position="149"/>
    </location>
</feature>
<dbReference type="SUPFAM" id="SSF57825">
    <property type="entry name" value="Aspartate carbamoyltransferase, Regulatory-chain, C-terminal domain"/>
    <property type="match status" value="1"/>
</dbReference>
<comment type="caution">
    <text evidence="7">The sequence shown here is derived from an EMBL/GenBank/DDBJ whole genome shotgun (WGS) entry which is preliminary data.</text>
</comment>
<evidence type="ECO:0000256" key="2">
    <source>
        <dbReference type="ARBA" id="ARBA00022833"/>
    </source>
</evidence>
<dbReference type="GO" id="GO:0046872">
    <property type="term" value="F:metal ion binding"/>
    <property type="evidence" value="ECO:0007669"/>
    <property type="project" value="UniProtKB-KW"/>
</dbReference>
<reference evidence="7 8" key="1">
    <citation type="journal article" date="2016" name="Nat. Commun.">
        <title>Thousands of microbial genomes shed light on interconnected biogeochemical processes in an aquifer system.</title>
        <authorList>
            <person name="Anantharaman K."/>
            <person name="Brown C.T."/>
            <person name="Hug L.A."/>
            <person name="Sharon I."/>
            <person name="Castelle C.J."/>
            <person name="Probst A.J."/>
            <person name="Thomas B.C."/>
            <person name="Singh A."/>
            <person name="Wilkins M.J."/>
            <person name="Karaoz U."/>
            <person name="Brodie E.L."/>
            <person name="Williams K.H."/>
            <person name="Hubbard S.S."/>
            <person name="Banfield J.F."/>
        </authorList>
    </citation>
    <scope>NUCLEOTIDE SEQUENCE [LARGE SCALE GENOMIC DNA]</scope>
</reference>
<comment type="function">
    <text evidence="4">Involved in allosteric regulation of aspartate carbamoyltransferase.</text>
</comment>
<organism evidence="7 8">
    <name type="scientific">Candidatus Magasanikbacteria bacterium RIFCSPLOWO2_01_FULL_40_15</name>
    <dbReference type="NCBI Taxonomy" id="1798686"/>
    <lineage>
        <taxon>Bacteria</taxon>
        <taxon>Candidatus Magasanikiibacteriota</taxon>
    </lineage>
</organism>
<dbReference type="InterPro" id="IPR020542">
    <property type="entry name" value="Asp_carbamoyltrfase_reg_C"/>
</dbReference>
<evidence type="ECO:0000256" key="3">
    <source>
        <dbReference type="ARBA" id="ARBA00022975"/>
    </source>
</evidence>
<comment type="similarity">
    <text evidence="4">Belongs to the PyrI family.</text>
</comment>
<dbReference type="InterPro" id="IPR036792">
    <property type="entry name" value="Asp_carbatrfase_reg_C_sf"/>
</dbReference>
<dbReference type="PANTHER" id="PTHR35805:SF1">
    <property type="entry name" value="ASPARTATE CARBAMOYLTRANSFERASE REGULATORY CHAIN"/>
    <property type="match status" value="1"/>
</dbReference>
<dbReference type="InterPro" id="IPR002801">
    <property type="entry name" value="Asp_carbamoylTrfase_reg"/>
</dbReference>
<dbReference type="Pfam" id="PF01948">
    <property type="entry name" value="PyrI"/>
    <property type="match status" value="1"/>
</dbReference>
<protein>
    <recommendedName>
        <fullName evidence="4">Aspartate carbamoyltransferase regulatory chain</fullName>
    </recommendedName>
</protein>
<dbReference type="GO" id="GO:0009347">
    <property type="term" value="C:aspartate carbamoyltransferase complex"/>
    <property type="evidence" value="ECO:0007669"/>
    <property type="project" value="InterPro"/>
</dbReference>
<feature type="binding site" evidence="4">
    <location>
        <position position="141"/>
    </location>
    <ligand>
        <name>Zn(2+)</name>
        <dbReference type="ChEBI" id="CHEBI:29105"/>
    </ligand>
</feature>
<evidence type="ECO:0000313" key="8">
    <source>
        <dbReference type="Proteomes" id="UP000177040"/>
    </source>
</evidence>
<evidence type="ECO:0000259" key="6">
    <source>
        <dbReference type="Pfam" id="PF02748"/>
    </source>
</evidence>
<feature type="binding site" evidence="4">
    <location>
        <position position="138"/>
    </location>
    <ligand>
        <name>Zn(2+)</name>
        <dbReference type="ChEBI" id="CHEBI:29105"/>
    </ligand>
</feature>
<evidence type="ECO:0000256" key="4">
    <source>
        <dbReference type="HAMAP-Rule" id="MF_00002"/>
    </source>
</evidence>
<keyword evidence="2 4" id="KW-0862">Zinc</keyword>
<gene>
    <name evidence="4" type="primary">pyrI</name>
    <name evidence="7" type="ORF">A2983_00595</name>
</gene>
<sequence length="151" mass="17069">MPTTKIYRVFKIANGTVIDHVPGGQAVRLITLLRLLNSDSIVTMGANMPSKKLGRKDIIKIENRELTPDEINQVYLIAPEASINIIRNGEISKKFPVEIPGLLTTVAHCPNPKCITNHEIIKTKFTPKRAGKKIFFQCHYCEKEFDQRDLV</sequence>
<dbReference type="PANTHER" id="PTHR35805">
    <property type="entry name" value="ASPARTATE CARBAMOYLTRANSFERASE REGULATORY CHAIN"/>
    <property type="match status" value="1"/>
</dbReference>
<keyword evidence="7" id="KW-0808">Transferase</keyword>
<dbReference type="InterPro" id="IPR020545">
    <property type="entry name" value="Asp_carbamoyltransf_reg_N"/>
</dbReference>
<accession>A0A1F6N566</accession>
<comment type="cofactor">
    <cofactor evidence="4">
        <name>Zn(2+)</name>
        <dbReference type="ChEBI" id="CHEBI:29105"/>
    </cofactor>
    <text evidence="4">Binds 1 zinc ion per subunit.</text>
</comment>
<keyword evidence="3 4" id="KW-0665">Pyrimidine biosynthesis</keyword>
<feature type="binding site" evidence="4">
    <location>
        <position position="109"/>
    </location>
    <ligand>
        <name>Zn(2+)</name>
        <dbReference type="ChEBI" id="CHEBI:29105"/>
    </ligand>
</feature>
<name>A0A1F6N566_9BACT</name>
<dbReference type="SUPFAM" id="SSF54893">
    <property type="entry name" value="Aspartate carbamoyltransferase, Regulatory-chain, N-terminal domain"/>
    <property type="match status" value="1"/>
</dbReference>